<feature type="non-terminal residue" evidence="2">
    <location>
        <position position="1"/>
    </location>
</feature>
<gene>
    <name evidence="2" type="ORF">IW261DRAFT_1613002</name>
</gene>
<keyword evidence="1" id="KW-1133">Transmembrane helix</keyword>
<dbReference type="EMBL" id="JAUEPR010000076">
    <property type="protein sequence ID" value="KAK0467473.1"/>
    <property type="molecule type" value="Genomic_DNA"/>
</dbReference>
<evidence type="ECO:0000313" key="3">
    <source>
        <dbReference type="Proteomes" id="UP001175227"/>
    </source>
</evidence>
<dbReference type="Proteomes" id="UP001175227">
    <property type="component" value="Unassembled WGS sequence"/>
</dbReference>
<feature type="transmembrane region" description="Helical" evidence="1">
    <location>
        <begin position="67"/>
        <end position="88"/>
    </location>
</feature>
<proteinExistence type="predicted"/>
<keyword evidence="1" id="KW-0812">Transmembrane</keyword>
<evidence type="ECO:0000256" key="1">
    <source>
        <dbReference type="SAM" id="Phobius"/>
    </source>
</evidence>
<evidence type="ECO:0000313" key="2">
    <source>
        <dbReference type="EMBL" id="KAK0467473.1"/>
    </source>
</evidence>
<feature type="transmembrane region" description="Helical" evidence="1">
    <location>
        <begin position="33"/>
        <end position="55"/>
    </location>
</feature>
<name>A0AA39TV95_9AGAR</name>
<comment type="caution">
    <text evidence="2">The sequence shown here is derived from an EMBL/GenBank/DDBJ whole genome shotgun (WGS) entry which is preliminary data.</text>
</comment>
<sequence length="164" mass="18342">MIARTYLGTDIPALTDSQIEDIFRNLDMQFNNVMIGAVGYGIYTGVLAVTLWAVASRNRFRSPGRPHFLILIIILLYILVALNLYAGWAVEIAYTTLPNGKNFWTSFEYNPGTPMSLAEGIDAILSTILADATLIWRCWIVWGRSWRVVLVPILCTTLVTVSRG</sequence>
<reference evidence="2" key="1">
    <citation type="submission" date="2023-06" db="EMBL/GenBank/DDBJ databases">
        <authorList>
            <consortium name="Lawrence Berkeley National Laboratory"/>
            <person name="Ahrendt S."/>
            <person name="Sahu N."/>
            <person name="Indic B."/>
            <person name="Wong-Bajracharya J."/>
            <person name="Merenyi Z."/>
            <person name="Ke H.-M."/>
            <person name="Monk M."/>
            <person name="Kocsube S."/>
            <person name="Drula E."/>
            <person name="Lipzen A."/>
            <person name="Balint B."/>
            <person name="Henrissat B."/>
            <person name="Andreopoulos B."/>
            <person name="Martin F.M."/>
            <person name="Harder C.B."/>
            <person name="Rigling D."/>
            <person name="Ford K.L."/>
            <person name="Foster G.D."/>
            <person name="Pangilinan J."/>
            <person name="Papanicolaou A."/>
            <person name="Barry K."/>
            <person name="LaButti K."/>
            <person name="Viragh M."/>
            <person name="Koriabine M."/>
            <person name="Yan M."/>
            <person name="Riley R."/>
            <person name="Champramary S."/>
            <person name="Plett K.L."/>
            <person name="Tsai I.J."/>
            <person name="Slot J."/>
            <person name="Sipos G."/>
            <person name="Plett J."/>
            <person name="Nagy L.G."/>
            <person name="Grigoriev I.V."/>
        </authorList>
    </citation>
    <scope>NUCLEOTIDE SEQUENCE</scope>
    <source>
        <strain evidence="2">ICMP 16352</strain>
    </source>
</reference>
<protein>
    <submittedName>
        <fullName evidence="2">Uncharacterized protein</fullName>
    </submittedName>
</protein>
<keyword evidence="3" id="KW-1185">Reference proteome</keyword>
<keyword evidence="1" id="KW-0472">Membrane</keyword>
<organism evidence="2 3">
    <name type="scientific">Armillaria novae-zelandiae</name>
    <dbReference type="NCBI Taxonomy" id="153914"/>
    <lineage>
        <taxon>Eukaryota</taxon>
        <taxon>Fungi</taxon>
        <taxon>Dikarya</taxon>
        <taxon>Basidiomycota</taxon>
        <taxon>Agaricomycotina</taxon>
        <taxon>Agaricomycetes</taxon>
        <taxon>Agaricomycetidae</taxon>
        <taxon>Agaricales</taxon>
        <taxon>Marasmiineae</taxon>
        <taxon>Physalacriaceae</taxon>
        <taxon>Armillaria</taxon>
    </lineage>
</organism>
<dbReference type="AlphaFoldDB" id="A0AA39TV95"/>
<accession>A0AA39TV95</accession>